<protein>
    <recommendedName>
        <fullName evidence="7">Peptidase S8/S53 domain-containing protein</fullName>
    </recommendedName>
</protein>
<evidence type="ECO:0000256" key="3">
    <source>
        <dbReference type="ARBA" id="ARBA00022801"/>
    </source>
</evidence>
<keyword evidence="2 5" id="KW-0645">Protease</keyword>
<dbReference type="Pfam" id="PF00082">
    <property type="entry name" value="Peptidase_S8"/>
    <property type="match status" value="1"/>
</dbReference>
<dbReference type="PROSITE" id="PS00136">
    <property type="entry name" value="SUBTILASE_ASP"/>
    <property type="match status" value="1"/>
</dbReference>
<evidence type="ECO:0000256" key="4">
    <source>
        <dbReference type="ARBA" id="ARBA00022825"/>
    </source>
</evidence>
<dbReference type="PROSITE" id="PS00137">
    <property type="entry name" value="SUBTILASE_HIS"/>
    <property type="match status" value="1"/>
</dbReference>
<gene>
    <name evidence="8" type="ORF">Pa4123_67940</name>
</gene>
<dbReference type="InterPro" id="IPR000209">
    <property type="entry name" value="Peptidase_S8/S53_dom"/>
</dbReference>
<dbReference type="InterPro" id="IPR023827">
    <property type="entry name" value="Peptidase_S8_Asp-AS"/>
</dbReference>
<dbReference type="InterPro" id="IPR022398">
    <property type="entry name" value="Peptidase_S8_His-AS"/>
</dbReference>
<dbReference type="InterPro" id="IPR036852">
    <property type="entry name" value="Peptidase_S8/S53_dom_sf"/>
</dbReference>
<keyword evidence="6" id="KW-0732">Signal</keyword>
<reference evidence="8" key="1">
    <citation type="submission" date="2022-12" db="EMBL/GenBank/DDBJ databases">
        <title>New Phytohabitans aurantiacus sp. RD004123 nov., an actinomycete isolated from soil.</title>
        <authorList>
            <person name="Triningsih D.W."/>
            <person name="Harunari E."/>
            <person name="Igarashi Y."/>
        </authorList>
    </citation>
    <scope>NUCLEOTIDE SEQUENCE</scope>
    <source>
        <strain evidence="8">RD004123</strain>
    </source>
</reference>
<evidence type="ECO:0000256" key="2">
    <source>
        <dbReference type="ARBA" id="ARBA00022670"/>
    </source>
</evidence>
<feature type="active site" description="Charge relay system" evidence="5">
    <location>
        <position position="242"/>
    </location>
</feature>
<keyword evidence="3 5" id="KW-0378">Hydrolase</keyword>
<dbReference type="PROSITE" id="PS51892">
    <property type="entry name" value="SUBTILASE"/>
    <property type="match status" value="1"/>
</dbReference>
<evidence type="ECO:0000313" key="8">
    <source>
        <dbReference type="EMBL" id="GLI01518.1"/>
    </source>
</evidence>
<comment type="similarity">
    <text evidence="1 5">Belongs to the peptidase S8 family.</text>
</comment>
<dbReference type="Gene3D" id="3.40.50.200">
    <property type="entry name" value="Peptidase S8/S53 domain"/>
    <property type="match status" value="1"/>
</dbReference>
<accession>A0ABQ5R5P0</accession>
<name>A0ABQ5R5P0_9ACTN</name>
<feature type="active site" description="Charge relay system" evidence="5">
    <location>
        <position position="408"/>
    </location>
</feature>
<proteinExistence type="inferred from homology"/>
<dbReference type="RefSeq" id="WP_281902617.1">
    <property type="nucleotide sequence ID" value="NZ_BSDI01000045.1"/>
</dbReference>
<comment type="caution">
    <text evidence="8">The sequence shown here is derived from an EMBL/GenBank/DDBJ whole genome shotgun (WGS) entry which is preliminary data.</text>
</comment>
<feature type="chain" id="PRO_5046850482" description="Peptidase S8/S53 domain-containing protein" evidence="6">
    <location>
        <begin position="33"/>
        <end position="571"/>
    </location>
</feature>
<feature type="active site" description="Charge relay system" evidence="5">
    <location>
        <position position="209"/>
    </location>
</feature>
<evidence type="ECO:0000313" key="9">
    <source>
        <dbReference type="Proteomes" id="UP001144280"/>
    </source>
</evidence>
<feature type="domain" description="Peptidase S8/S53" evidence="7">
    <location>
        <begin position="200"/>
        <end position="453"/>
    </location>
</feature>
<organism evidence="8 9">
    <name type="scientific">Phytohabitans aurantiacus</name>
    <dbReference type="NCBI Taxonomy" id="3016789"/>
    <lineage>
        <taxon>Bacteria</taxon>
        <taxon>Bacillati</taxon>
        <taxon>Actinomycetota</taxon>
        <taxon>Actinomycetes</taxon>
        <taxon>Micromonosporales</taxon>
        <taxon>Micromonosporaceae</taxon>
    </lineage>
</organism>
<evidence type="ECO:0000259" key="7">
    <source>
        <dbReference type="Pfam" id="PF00082"/>
    </source>
</evidence>
<dbReference type="PANTHER" id="PTHR43399">
    <property type="entry name" value="SUBTILISIN-RELATED"/>
    <property type="match status" value="1"/>
</dbReference>
<dbReference type="EMBL" id="BSDI01000045">
    <property type="protein sequence ID" value="GLI01518.1"/>
    <property type="molecule type" value="Genomic_DNA"/>
</dbReference>
<dbReference type="PANTHER" id="PTHR43399:SF4">
    <property type="entry name" value="CELL WALL-ASSOCIATED PROTEASE"/>
    <property type="match status" value="1"/>
</dbReference>
<sequence length="571" mass="58239">MPLPCTPGRYATALILAAAVLAAAHLPAAARAETTRSVTLLTGDRIVVHGAGQDRWKAQPGTGREKITFAGTRVAGHLRVVPSDAVAPLRAGHLDERLFDVTALLASGYDDERGDLPLIVTYADGASGQAARSAAGARVVRPLPGKETYAVRDERRGRFWPSLTAGGVRKVWLDGIRQPELDTSLSQIGARAAWQAGYTGSGVTVAVLDTGVDAGHPDLAGRIGATRNFTDGSEDDTDRHGHGTHVASIVGGRGGVAPGTTLVSGKVCAVSGCAESWILAGMQWAAAEQRAKVVNLSVGAPDTPGTDPLEAAVDDLSARYGTLFVVSAGNRGPARSVGSPASAAAALAVGAVDRKDRLAGFSSRGPAIDGTAVKPELTAPGVGIVAARGSDGRLGKPGDESVAVSGTSVATAHVTGAAALLAQQHPDWPGERLKAALMASAHPVPRTDVFGQGAGRLNVVRAMTQTVTTSPAGVTFDHQAPHEARTVTYHNHGAAPVTMDLEIRATGPDGKPAAMFTLAAATLTVPAGGVAQTTMTARTGPDVPDGDYSGYLMAVAGELVVHTPLSAPSWK</sequence>
<dbReference type="PRINTS" id="PR00723">
    <property type="entry name" value="SUBTILISIN"/>
</dbReference>
<keyword evidence="4 5" id="KW-0720">Serine protease</keyword>
<dbReference type="InterPro" id="IPR051048">
    <property type="entry name" value="Peptidase_S8/S53_subtilisin"/>
</dbReference>
<evidence type="ECO:0000256" key="1">
    <source>
        <dbReference type="ARBA" id="ARBA00011073"/>
    </source>
</evidence>
<evidence type="ECO:0000256" key="5">
    <source>
        <dbReference type="PROSITE-ProRule" id="PRU01240"/>
    </source>
</evidence>
<feature type="signal peptide" evidence="6">
    <location>
        <begin position="1"/>
        <end position="32"/>
    </location>
</feature>
<dbReference type="SUPFAM" id="SSF52743">
    <property type="entry name" value="Subtilisin-like"/>
    <property type="match status" value="1"/>
</dbReference>
<keyword evidence="9" id="KW-1185">Reference proteome</keyword>
<dbReference type="InterPro" id="IPR015500">
    <property type="entry name" value="Peptidase_S8_subtilisin-rel"/>
</dbReference>
<evidence type="ECO:0000256" key="6">
    <source>
        <dbReference type="SAM" id="SignalP"/>
    </source>
</evidence>
<dbReference type="Proteomes" id="UP001144280">
    <property type="component" value="Unassembled WGS sequence"/>
</dbReference>